<evidence type="ECO:0000313" key="3">
    <source>
        <dbReference type="EMBL" id="KKW69174.1"/>
    </source>
</evidence>
<keyword evidence="1 2" id="KW-0732">Signal</keyword>
<dbReference type="Gene3D" id="3.30.1450.10">
    <property type="match status" value="1"/>
</dbReference>
<dbReference type="RefSeq" id="WP_046740609.1">
    <property type="nucleotide sequence ID" value="NZ_LBNQ01000009.1"/>
</dbReference>
<evidence type="ECO:0000256" key="1">
    <source>
        <dbReference type="ARBA" id="ARBA00022729"/>
    </source>
</evidence>
<dbReference type="EMBL" id="LBNQ01000009">
    <property type="protein sequence ID" value="KKW69174.1"/>
    <property type="molecule type" value="Genomic_DNA"/>
</dbReference>
<dbReference type="PROSITE" id="PS51257">
    <property type="entry name" value="PROKAR_LIPOPROTEIN"/>
    <property type="match status" value="1"/>
</dbReference>
<feature type="signal peptide" evidence="2">
    <location>
        <begin position="1"/>
        <end position="26"/>
    </location>
</feature>
<sequence>MAANYWRRTSRLAGAAVAFALTLALAACDPIALDKLKVGESTEADLRDAMGTPDMVWDDGAGVRTFEYNRQPAGHVNYMITLDANGRLQQVRQVLTPEEFAKVRPGMHYDQVRRMLGKPARDVWYPLAQEHHVSWRYRPDPTSSGMFTAVLDARRVVLRASTGPDLDELNRSGGRR</sequence>
<dbReference type="Proteomes" id="UP000050580">
    <property type="component" value="Unassembled WGS sequence"/>
</dbReference>
<keyword evidence="4" id="KW-1185">Reference proteome</keyword>
<dbReference type="AlphaFoldDB" id="A0A0U1Q358"/>
<evidence type="ECO:0008006" key="5">
    <source>
        <dbReference type="Google" id="ProtNLM"/>
    </source>
</evidence>
<dbReference type="OrthoDB" id="5297256at2"/>
<feature type="chain" id="PRO_5006713111" description="Lipoprotein SmpA/OmlA domain-containing protein" evidence="2">
    <location>
        <begin position="27"/>
        <end position="176"/>
    </location>
</feature>
<dbReference type="STRING" id="1610491.AAV94_02050"/>
<evidence type="ECO:0000256" key="2">
    <source>
        <dbReference type="SAM" id="SignalP"/>
    </source>
</evidence>
<dbReference type="InterPro" id="IPR037873">
    <property type="entry name" value="BamE-like"/>
</dbReference>
<organism evidence="3 4">
    <name type="scientific">Lampropedia cohaerens</name>
    <dbReference type="NCBI Taxonomy" id="1610491"/>
    <lineage>
        <taxon>Bacteria</taxon>
        <taxon>Pseudomonadati</taxon>
        <taxon>Pseudomonadota</taxon>
        <taxon>Betaproteobacteria</taxon>
        <taxon>Burkholderiales</taxon>
        <taxon>Comamonadaceae</taxon>
        <taxon>Lampropedia</taxon>
    </lineage>
</organism>
<proteinExistence type="predicted"/>
<evidence type="ECO:0000313" key="4">
    <source>
        <dbReference type="Proteomes" id="UP000050580"/>
    </source>
</evidence>
<name>A0A0U1Q358_9BURK</name>
<protein>
    <recommendedName>
        <fullName evidence="5">Lipoprotein SmpA/OmlA domain-containing protein</fullName>
    </recommendedName>
</protein>
<comment type="caution">
    <text evidence="3">The sequence shown here is derived from an EMBL/GenBank/DDBJ whole genome shotgun (WGS) entry which is preliminary data.</text>
</comment>
<accession>A0A0U1Q358</accession>
<dbReference type="PATRIC" id="fig|1610491.3.peg.427"/>
<reference evidence="3 4" key="1">
    <citation type="submission" date="2015-05" db="EMBL/GenBank/DDBJ databases">
        <title>Draft genome sequence of Lampropedia sp. CT6, isolated from the microbial mat of a hot water spring, located at Manikaran, India.</title>
        <authorList>
            <person name="Tripathi C."/>
            <person name="Rani P."/>
            <person name="Mahato N.K."/>
            <person name="Lal R."/>
        </authorList>
    </citation>
    <scope>NUCLEOTIDE SEQUENCE [LARGE SCALE GENOMIC DNA]</scope>
    <source>
        <strain evidence="3 4">CT6</strain>
    </source>
</reference>
<gene>
    <name evidence="3" type="ORF">AAV94_02050</name>
</gene>